<gene>
    <name evidence="2" type="ORF">ACFPZN_35990</name>
</gene>
<keyword evidence="3" id="KW-1185">Reference proteome</keyword>
<comment type="caution">
    <text evidence="2">The sequence shown here is derived from an EMBL/GenBank/DDBJ whole genome shotgun (WGS) entry which is preliminary data.</text>
</comment>
<evidence type="ECO:0000256" key="1">
    <source>
        <dbReference type="SAM" id="MobiDB-lite"/>
    </source>
</evidence>
<feature type="region of interest" description="Disordered" evidence="1">
    <location>
        <begin position="73"/>
        <end position="92"/>
    </location>
</feature>
<evidence type="ECO:0000313" key="2">
    <source>
        <dbReference type="EMBL" id="MFC5751049.1"/>
    </source>
</evidence>
<evidence type="ECO:0000313" key="3">
    <source>
        <dbReference type="Proteomes" id="UP001596074"/>
    </source>
</evidence>
<dbReference type="RefSeq" id="WP_378286919.1">
    <property type="nucleotide sequence ID" value="NZ_JBHSON010000062.1"/>
</dbReference>
<accession>A0ABW1AAK0</accession>
<reference evidence="3" key="1">
    <citation type="journal article" date="2019" name="Int. J. Syst. Evol. Microbiol.">
        <title>The Global Catalogue of Microorganisms (GCM) 10K type strain sequencing project: providing services to taxonomists for standard genome sequencing and annotation.</title>
        <authorList>
            <consortium name="The Broad Institute Genomics Platform"/>
            <consortium name="The Broad Institute Genome Sequencing Center for Infectious Disease"/>
            <person name="Wu L."/>
            <person name="Ma J."/>
        </authorList>
    </citation>
    <scope>NUCLEOTIDE SEQUENCE [LARGE SCALE GENOMIC DNA]</scope>
    <source>
        <strain evidence="3">KCTC 42087</strain>
    </source>
</reference>
<sequence length="171" mass="18639">MLRVFCFGGLGVTVEDVFLIDPDPVRGGRERGVRVELRLLDPEPWRGSINASQRVVADRAVWRADFLETAANGPGTKDRMHHHPGMADNEPGRRVFSEDLTADPIGWLESQLADAVPLLEAAEVDSPEDYRASADALRENLDEVVTSVSTVLDRVRAGDLAKTAVAPGPSR</sequence>
<protein>
    <submittedName>
        <fullName evidence="2">Uncharacterized protein</fullName>
    </submittedName>
</protein>
<dbReference type="Proteomes" id="UP001596074">
    <property type="component" value="Unassembled WGS sequence"/>
</dbReference>
<proteinExistence type="predicted"/>
<name>A0ABW1AAK0_9ACTN</name>
<dbReference type="EMBL" id="JBHSON010000062">
    <property type="protein sequence ID" value="MFC5751049.1"/>
    <property type="molecule type" value="Genomic_DNA"/>
</dbReference>
<organism evidence="2 3">
    <name type="scientific">Actinomadura rugatobispora</name>
    <dbReference type="NCBI Taxonomy" id="1994"/>
    <lineage>
        <taxon>Bacteria</taxon>
        <taxon>Bacillati</taxon>
        <taxon>Actinomycetota</taxon>
        <taxon>Actinomycetes</taxon>
        <taxon>Streptosporangiales</taxon>
        <taxon>Thermomonosporaceae</taxon>
        <taxon>Actinomadura</taxon>
    </lineage>
</organism>